<evidence type="ECO:0000313" key="6">
    <source>
        <dbReference type="Proteomes" id="UP000322887"/>
    </source>
</evidence>
<dbReference type="EMBL" id="CP042910">
    <property type="protein sequence ID" value="QEG19353.1"/>
    <property type="molecule type" value="Genomic_DNA"/>
</dbReference>
<dbReference type="InterPro" id="IPR012548">
    <property type="entry name" value="MATCAP"/>
</dbReference>
<organism evidence="5 6">
    <name type="scientific">Gimesia maris</name>
    <dbReference type="NCBI Taxonomy" id="122"/>
    <lineage>
        <taxon>Bacteria</taxon>
        <taxon>Pseudomonadati</taxon>
        <taxon>Planctomycetota</taxon>
        <taxon>Planctomycetia</taxon>
        <taxon>Planctomycetales</taxon>
        <taxon>Planctomycetaceae</taxon>
        <taxon>Gimesia</taxon>
    </lineage>
</organism>
<sequence>MSEIVTGEEAADKLRTHSFIHPALRSQIQQLDERLLKLAKPILVLKYLNWPDASEARFLKDWRDGCPALPEVELQIPDWKDEIAALDAFVTESQGEDPILQFLRRTAASYAEAGRMLMAVGTSEFTERSINLYGRPDEVYATQSLTGVNAAAFLLEKTDHLNQGTYIAPVNADLPADQFADRLRQAVQAYFTDDAVTVVVDNQLSSKAIAGSTRIRIRESAMFSDLDFDQLYNHEALIHMATAINGRRQLNLKSLQLGAPRTTRTQEGIAVFAEIATRSMDINRLRRLALRIQVLKNALEGADFIECFKQFLEAGQDELEAYKSTQRIFRGGDVRGHSAFTKDCAYLKGVMETHVLLNVAIRDNQPQVIERLFAGRLALSDAITLEPYFESGFLQSPHYLPPWARDTRRLAALLAYSSFMMSVDLGAVTLNRFVDFSNRVESE</sequence>
<evidence type="ECO:0000256" key="1">
    <source>
        <dbReference type="ARBA" id="ARBA00001947"/>
    </source>
</evidence>
<protein>
    <recommendedName>
        <fullName evidence="7">DUF1704 domain-containing protein</fullName>
    </recommendedName>
</protein>
<dbReference type="PANTHER" id="PTHR31817:SF0">
    <property type="entry name" value="CHROMOSOME UNDETERMINED SCAFFOLD_67, WHOLE GENOME SHOTGUN SEQUENCE"/>
    <property type="match status" value="1"/>
</dbReference>
<evidence type="ECO:0008006" key="7">
    <source>
        <dbReference type="Google" id="ProtNLM"/>
    </source>
</evidence>
<reference evidence="5 6" key="1">
    <citation type="submission" date="2019-08" db="EMBL/GenBank/DDBJ databases">
        <title>Deep-cultivation of Planctomycetes and their phenomic and genomic characterization uncovers novel biology.</title>
        <authorList>
            <person name="Wiegand S."/>
            <person name="Jogler M."/>
            <person name="Boedeker C."/>
            <person name="Pinto D."/>
            <person name="Vollmers J."/>
            <person name="Rivas-Marin E."/>
            <person name="Kohn T."/>
            <person name="Peeters S.H."/>
            <person name="Heuer A."/>
            <person name="Rast P."/>
            <person name="Oberbeckmann S."/>
            <person name="Bunk B."/>
            <person name="Jeske O."/>
            <person name="Meyerdierks A."/>
            <person name="Storesund J.E."/>
            <person name="Kallscheuer N."/>
            <person name="Luecker S."/>
            <person name="Lage O.M."/>
            <person name="Pohl T."/>
            <person name="Merkel B.J."/>
            <person name="Hornburger P."/>
            <person name="Mueller R.-W."/>
            <person name="Bruemmer F."/>
            <person name="Labrenz M."/>
            <person name="Spormann A.M."/>
            <person name="Op den Camp H."/>
            <person name="Overmann J."/>
            <person name="Amann R."/>
            <person name="Jetten M.S.M."/>
            <person name="Mascher T."/>
            <person name="Medema M.H."/>
            <person name="Devos D.P."/>
            <person name="Kaster A.-K."/>
            <person name="Ovreas L."/>
            <person name="Rohde M."/>
            <person name="Galperin M.Y."/>
            <person name="Jogler C."/>
        </authorList>
    </citation>
    <scope>NUCLEOTIDE SEQUENCE [LARGE SCALE GENOMIC DNA]</scope>
    <source>
        <strain evidence="5 6">DSM 8797</strain>
    </source>
</reference>
<keyword evidence="3" id="KW-0378">Hydrolase</keyword>
<keyword evidence="2" id="KW-0645">Protease</keyword>
<keyword evidence="6" id="KW-1185">Reference proteome</keyword>
<gene>
    <name evidence="5" type="ORF">GmarT_52520</name>
</gene>
<dbReference type="SMART" id="SM01154">
    <property type="entry name" value="DUF1704"/>
    <property type="match status" value="1"/>
</dbReference>
<dbReference type="GeneID" id="98649691"/>
<dbReference type="Pfam" id="PF08014">
    <property type="entry name" value="MATCAP"/>
    <property type="match status" value="1"/>
</dbReference>
<dbReference type="Proteomes" id="UP000322887">
    <property type="component" value="Chromosome"/>
</dbReference>
<evidence type="ECO:0000313" key="5">
    <source>
        <dbReference type="EMBL" id="QEG19353.1"/>
    </source>
</evidence>
<comment type="cofactor">
    <cofactor evidence="1">
        <name>Zn(2+)</name>
        <dbReference type="ChEBI" id="CHEBI:29105"/>
    </cofactor>
</comment>
<keyword evidence="4" id="KW-0482">Metalloprotease</keyword>
<evidence type="ECO:0000256" key="2">
    <source>
        <dbReference type="ARBA" id="ARBA00022670"/>
    </source>
</evidence>
<dbReference type="PANTHER" id="PTHR31817">
    <property type="match status" value="1"/>
</dbReference>
<name>A0ABX5YUU2_9PLAN</name>
<evidence type="ECO:0000256" key="3">
    <source>
        <dbReference type="ARBA" id="ARBA00022801"/>
    </source>
</evidence>
<accession>A0ABX5YUU2</accession>
<dbReference type="RefSeq" id="WP_002647208.1">
    <property type="nucleotide sequence ID" value="NZ_CP036353.1"/>
</dbReference>
<proteinExistence type="predicted"/>
<evidence type="ECO:0000256" key="4">
    <source>
        <dbReference type="ARBA" id="ARBA00023049"/>
    </source>
</evidence>